<sequence length="97" mass="11034">MPTVDQEEYQSHEGRAHHLARAQPLDYAALLRDTLALAKWKLTSHDVYMVHIKHIYRAKNPAGALQRSAFDFDYFPKRDSLVLVANNPTYTDGPTAP</sequence>
<dbReference type="EMBL" id="CP094537">
    <property type="protein sequence ID" value="UOE36707.1"/>
    <property type="molecule type" value="Genomic_DNA"/>
</dbReference>
<dbReference type="Proteomes" id="UP000831390">
    <property type="component" value="Plasmid unnamed3"/>
</dbReference>
<protein>
    <submittedName>
        <fullName evidence="1">Uncharacterized protein</fullName>
    </submittedName>
</protein>
<accession>A0ABY4BEK8</accession>
<organism evidence="1 2">
    <name type="scientific">Hymenobacter monticola</name>
    <dbReference type="NCBI Taxonomy" id="1705399"/>
    <lineage>
        <taxon>Bacteria</taxon>
        <taxon>Pseudomonadati</taxon>
        <taxon>Bacteroidota</taxon>
        <taxon>Cytophagia</taxon>
        <taxon>Cytophagales</taxon>
        <taxon>Hymenobacteraceae</taxon>
        <taxon>Hymenobacter</taxon>
    </lineage>
</organism>
<geneLocation type="plasmid" evidence="1 2">
    <name>unnamed3</name>
</geneLocation>
<dbReference type="RefSeq" id="WP_243520838.1">
    <property type="nucleotide sequence ID" value="NZ_CP094537.1"/>
</dbReference>
<reference evidence="1 2" key="1">
    <citation type="submission" date="2022-03" db="EMBL/GenBank/DDBJ databases">
        <title>Hymenobactersp. isolated from the air.</title>
        <authorList>
            <person name="Won M."/>
            <person name="Kwon S.-W."/>
        </authorList>
    </citation>
    <scope>NUCLEOTIDE SEQUENCE [LARGE SCALE GENOMIC DNA]</scope>
    <source>
        <strain evidence="1 2">KACC 22596</strain>
        <plasmid evidence="1 2">unnamed3</plasmid>
    </source>
</reference>
<keyword evidence="1" id="KW-0614">Plasmid</keyword>
<evidence type="ECO:0000313" key="2">
    <source>
        <dbReference type="Proteomes" id="UP000831390"/>
    </source>
</evidence>
<gene>
    <name evidence="1" type="ORF">MTP16_24780</name>
</gene>
<evidence type="ECO:0000313" key="1">
    <source>
        <dbReference type="EMBL" id="UOE36707.1"/>
    </source>
</evidence>
<keyword evidence="2" id="KW-1185">Reference proteome</keyword>
<proteinExistence type="predicted"/>
<name>A0ABY4BEK8_9BACT</name>